<keyword evidence="2" id="KW-1185">Reference proteome</keyword>
<evidence type="ECO:0000313" key="2">
    <source>
        <dbReference type="Proteomes" id="UP001165101"/>
    </source>
</evidence>
<accession>A0ACB5U943</accession>
<gene>
    <name evidence="1" type="ORF">Cboi01_000652300</name>
</gene>
<evidence type="ECO:0000313" key="1">
    <source>
        <dbReference type="EMBL" id="GMF04672.1"/>
    </source>
</evidence>
<proteinExistence type="predicted"/>
<protein>
    <submittedName>
        <fullName evidence="1">Unnamed protein product</fullName>
    </submittedName>
</protein>
<name>A0ACB5U943_CANBO</name>
<sequence>MISISSKVSKTISDKYDDVSKNFENNLHDQGDEFLESIWDAMTSKSKFKKKNSPTLLEKQKNYEFENEDADENENDLHKISIDNGIITLQTTIKNLSNYSDLKDNKFEINDNDDNENNKLLEDKILSKFKKNLSIEQRKIIRDLNSLNWNKFPIYITKTNATHAASIVRHENELFVEGKIVIKHFINEIFIT</sequence>
<dbReference type="EMBL" id="BSXV01007156">
    <property type="protein sequence ID" value="GMF04672.1"/>
    <property type="molecule type" value="Genomic_DNA"/>
</dbReference>
<reference evidence="1" key="1">
    <citation type="submission" date="2023-04" db="EMBL/GenBank/DDBJ databases">
        <title>Candida boidinii NBRC 1967.</title>
        <authorList>
            <person name="Ichikawa N."/>
            <person name="Sato H."/>
            <person name="Tonouchi N."/>
        </authorList>
    </citation>
    <scope>NUCLEOTIDE SEQUENCE</scope>
    <source>
        <strain evidence="1">NBRC 1967</strain>
    </source>
</reference>
<dbReference type="Proteomes" id="UP001165101">
    <property type="component" value="Unassembled WGS sequence"/>
</dbReference>
<comment type="caution">
    <text evidence="1">The sequence shown here is derived from an EMBL/GenBank/DDBJ whole genome shotgun (WGS) entry which is preliminary data.</text>
</comment>
<organism evidence="1 2">
    <name type="scientific">Candida boidinii</name>
    <name type="common">Yeast</name>
    <dbReference type="NCBI Taxonomy" id="5477"/>
    <lineage>
        <taxon>Eukaryota</taxon>
        <taxon>Fungi</taxon>
        <taxon>Dikarya</taxon>
        <taxon>Ascomycota</taxon>
        <taxon>Saccharomycotina</taxon>
        <taxon>Pichiomycetes</taxon>
        <taxon>Pichiales</taxon>
        <taxon>Pichiaceae</taxon>
        <taxon>Ogataea</taxon>
        <taxon>Ogataea/Candida clade</taxon>
    </lineage>
</organism>